<sequence length="91" mass="10142">MNLPLKNRVIWGNVSFSTNCCANILQQNLVSIGQIQVDPSPFHSVSLCLVQFSSLRIHPCSVMFECARQRYMIGDITQAGSQCENNLLVNV</sequence>
<organism evidence="1 2">
    <name type="scientific">Coregonus suidteri</name>
    <dbReference type="NCBI Taxonomy" id="861788"/>
    <lineage>
        <taxon>Eukaryota</taxon>
        <taxon>Metazoa</taxon>
        <taxon>Chordata</taxon>
        <taxon>Craniata</taxon>
        <taxon>Vertebrata</taxon>
        <taxon>Euteleostomi</taxon>
        <taxon>Actinopterygii</taxon>
        <taxon>Neopterygii</taxon>
        <taxon>Teleostei</taxon>
        <taxon>Protacanthopterygii</taxon>
        <taxon>Salmoniformes</taxon>
        <taxon>Salmonidae</taxon>
        <taxon>Coregoninae</taxon>
        <taxon>Coregonus</taxon>
    </lineage>
</organism>
<protein>
    <submittedName>
        <fullName evidence="1">Uncharacterized protein</fullName>
    </submittedName>
</protein>
<proteinExistence type="predicted"/>
<comment type="caution">
    <text evidence="1">The sequence shown here is derived from an EMBL/GenBank/DDBJ whole genome shotgun (WGS) entry which is preliminary data.</text>
</comment>
<name>A0AAN8NH98_9TELE</name>
<evidence type="ECO:0000313" key="1">
    <source>
        <dbReference type="EMBL" id="KAK6327586.1"/>
    </source>
</evidence>
<dbReference type="Proteomes" id="UP001356427">
    <property type="component" value="Unassembled WGS sequence"/>
</dbReference>
<gene>
    <name evidence="1" type="ORF">J4Q44_G00032310</name>
</gene>
<dbReference type="EMBL" id="JAGTTL010000002">
    <property type="protein sequence ID" value="KAK6327586.1"/>
    <property type="molecule type" value="Genomic_DNA"/>
</dbReference>
<keyword evidence="2" id="KW-1185">Reference proteome</keyword>
<evidence type="ECO:0000313" key="2">
    <source>
        <dbReference type="Proteomes" id="UP001356427"/>
    </source>
</evidence>
<dbReference type="AlphaFoldDB" id="A0AAN8NH98"/>
<accession>A0AAN8NH98</accession>
<reference evidence="1 2" key="1">
    <citation type="submission" date="2021-04" db="EMBL/GenBank/DDBJ databases">
        <authorList>
            <person name="De Guttry C."/>
            <person name="Zahm M."/>
            <person name="Klopp C."/>
            <person name="Cabau C."/>
            <person name="Louis A."/>
            <person name="Berthelot C."/>
            <person name="Parey E."/>
            <person name="Roest Crollius H."/>
            <person name="Montfort J."/>
            <person name="Robinson-Rechavi M."/>
            <person name="Bucao C."/>
            <person name="Bouchez O."/>
            <person name="Gislard M."/>
            <person name="Lluch J."/>
            <person name="Milhes M."/>
            <person name="Lampietro C."/>
            <person name="Lopez Roques C."/>
            <person name="Donnadieu C."/>
            <person name="Braasch I."/>
            <person name="Desvignes T."/>
            <person name="Postlethwait J."/>
            <person name="Bobe J."/>
            <person name="Wedekind C."/>
            <person name="Guiguen Y."/>
        </authorList>
    </citation>
    <scope>NUCLEOTIDE SEQUENCE [LARGE SCALE GENOMIC DNA]</scope>
    <source>
        <strain evidence="1">Cs_M1</strain>
        <tissue evidence="1">Blood</tissue>
    </source>
</reference>